<evidence type="ECO:0008006" key="4">
    <source>
        <dbReference type="Google" id="ProtNLM"/>
    </source>
</evidence>
<accession>A0AAF0Y9K2</accession>
<dbReference type="EMBL" id="CP086716">
    <property type="protein sequence ID" value="WOO80511.1"/>
    <property type="molecule type" value="Genomic_DNA"/>
</dbReference>
<sequence>MAGRPPPSEIELHEAIDWINQQPDALTAIVKSKLPDLKGELGWLHVGRLDDFGKYMQVQIHPPPTHEEKEVQIPLDPPITNPYDIRPRLYKFRAEAFNLYRIPTNVTIDYYTAPAWFPFTAPALIGMAVLFFAQWGTGHYADLLREKIEYYMGPHMIKFALGIVVFFHLAFEPAYMFWLTGKHKVPFGPRVKWILTNMAIGFGAINEFHECVTYERLRLVYKSTDVGDIGPRKKGQEEVTAEKKKQ</sequence>
<feature type="transmembrane region" description="Helical" evidence="1">
    <location>
        <begin position="156"/>
        <end position="178"/>
    </location>
</feature>
<name>A0AAF0Y9K2_9TREE</name>
<dbReference type="RefSeq" id="XP_062626543.1">
    <property type="nucleotide sequence ID" value="XM_062770559.1"/>
</dbReference>
<organism evidence="2 3">
    <name type="scientific">Vanrija pseudolonga</name>
    <dbReference type="NCBI Taxonomy" id="143232"/>
    <lineage>
        <taxon>Eukaryota</taxon>
        <taxon>Fungi</taxon>
        <taxon>Dikarya</taxon>
        <taxon>Basidiomycota</taxon>
        <taxon>Agaricomycotina</taxon>
        <taxon>Tremellomycetes</taxon>
        <taxon>Trichosporonales</taxon>
        <taxon>Trichosporonaceae</taxon>
        <taxon>Vanrija</taxon>
    </lineage>
</organism>
<protein>
    <recommendedName>
        <fullName evidence="4">DUF2470 domain-containing protein</fullName>
    </recommendedName>
</protein>
<reference evidence="2" key="1">
    <citation type="submission" date="2023-10" db="EMBL/GenBank/DDBJ databases">
        <authorList>
            <person name="Noh H."/>
        </authorList>
    </citation>
    <scope>NUCLEOTIDE SEQUENCE</scope>
    <source>
        <strain evidence="2">DUCC4014</strain>
    </source>
</reference>
<evidence type="ECO:0000313" key="2">
    <source>
        <dbReference type="EMBL" id="WOO80511.1"/>
    </source>
</evidence>
<proteinExistence type="predicted"/>
<evidence type="ECO:0000313" key="3">
    <source>
        <dbReference type="Proteomes" id="UP000827549"/>
    </source>
</evidence>
<keyword evidence="1" id="KW-0472">Membrane</keyword>
<dbReference type="AlphaFoldDB" id="A0AAF0Y9K2"/>
<keyword evidence="3" id="KW-1185">Reference proteome</keyword>
<evidence type="ECO:0000256" key="1">
    <source>
        <dbReference type="SAM" id="Phobius"/>
    </source>
</evidence>
<keyword evidence="1" id="KW-0812">Transmembrane</keyword>
<keyword evidence="1" id="KW-1133">Transmembrane helix</keyword>
<gene>
    <name evidence="2" type="ORF">LOC62_03G004033</name>
</gene>
<feature type="transmembrane region" description="Helical" evidence="1">
    <location>
        <begin position="115"/>
        <end position="136"/>
    </location>
</feature>
<dbReference type="GeneID" id="87807274"/>
<dbReference type="Proteomes" id="UP000827549">
    <property type="component" value="Chromosome 3"/>
</dbReference>